<feature type="region of interest" description="Disordered" evidence="1">
    <location>
        <begin position="65"/>
        <end position="116"/>
    </location>
</feature>
<comment type="caution">
    <text evidence="2">The sequence shown here is derived from an EMBL/GenBank/DDBJ whole genome shotgun (WGS) entry which is preliminary data.</text>
</comment>
<keyword evidence="3" id="KW-1185">Reference proteome</keyword>
<sequence length="116" mass="11502">MLTGERVSLLGGEFTADLRIAPARLCAVVPLTHAPLPPPADYAFGLHVRDIADGRTAALTAFNGTTTSTASTSPPALHAGAAASATTSPTPPAPPAPASPHRASTCTAPSATTCTC</sequence>
<reference evidence="2 3" key="1">
    <citation type="submission" date="2023-07" db="EMBL/GenBank/DDBJ databases">
        <title>Comparative genomics of wheat-associated soil bacteria to identify genetic determinants of phenazine resistance.</title>
        <authorList>
            <person name="Mouncey N."/>
        </authorList>
    </citation>
    <scope>NUCLEOTIDE SEQUENCE [LARGE SCALE GENOMIC DNA]</scope>
    <source>
        <strain evidence="2 3">V2I4</strain>
    </source>
</reference>
<protein>
    <submittedName>
        <fullName evidence="2">Uncharacterized protein</fullName>
    </submittedName>
</protein>
<evidence type="ECO:0000313" key="2">
    <source>
        <dbReference type="EMBL" id="MDQ1022737.1"/>
    </source>
</evidence>
<feature type="compositionally biased region" description="Pro residues" evidence="1">
    <location>
        <begin position="89"/>
        <end position="98"/>
    </location>
</feature>
<feature type="compositionally biased region" description="Low complexity" evidence="1">
    <location>
        <begin position="99"/>
        <end position="116"/>
    </location>
</feature>
<organism evidence="2 3">
    <name type="scientific">Streptomyces umbrinus</name>
    <dbReference type="NCBI Taxonomy" id="67370"/>
    <lineage>
        <taxon>Bacteria</taxon>
        <taxon>Bacillati</taxon>
        <taxon>Actinomycetota</taxon>
        <taxon>Actinomycetes</taxon>
        <taxon>Kitasatosporales</taxon>
        <taxon>Streptomycetaceae</taxon>
        <taxon>Streptomyces</taxon>
        <taxon>Streptomyces phaeochromogenes group</taxon>
    </lineage>
</organism>
<dbReference type="RefSeq" id="WP_307532035.1">
    <property type="nucleotide sequence ID" value="NZ_JAUSZI010000002.1"/>
</dbReference>
<dbReference type="EMBL" id="JAUSZI010000002">
    <property type="protein sequence ID" value="MDQ1022737.1"/>
    <property type="molecule type" value="Genomic_DNA"/>
</dbReference>
<proteinExistence type="predicted"/>
<evidence type="ECO:0000256" key="1">
    <source>
        <dbReference type="SAM" id="MobiDB-lite"/>
    </source>
</evidence>
<gene>
    <name evidence="2" type="ORF">QF035_000319</name>
</gene>
<dbReference type="Proteomes" id="UP001230328">
    <property type="component" value="Unassembled WGS sequence"/>
</dbReference>
<name>A0ABU0SH20_9ACTN</name>
<feature type="compositionally biased region" description="Low complexity" evidence="1">
    <location>
        <begin position="65"/>
        <end position="88"/>
    </location>
</feature>
<evidence type="ECO:0000313" key="3">
    <source>
        <dbReference type="Proteomes" id="UP001230328"/>
    </source>
</evidence>
<accession>A0ABU0SH20</accession>